<evidence type="ECO:0000256" key="5">
    <source>
        <dbReference type="RuleBase" id="RU364071"/>
    </source>
</evidence>
<comment type="pathway">
    <text evidence="5">Metabolic intermediate biosynthesis; (R)-mevalonate biosynthesis; (R)-mevalonate from acetyl-CoA: step 2/3.</text>
</comment>
<keyword evidence="2 5" id="KW-0808">Transferase</keyword>
<dbReference type="GO" id="GO:0010142">
    <property type="term" value="P:farnesyl diphosphate biosynthetic process, mevalonate pathway"/>
    <property type="evidence" value="ECO:0007669"/>
    <property type="project" value="InterPro"/>
</dbReference>
<keyword evidence="5" id="KW-0444">Lipid biosynthesis</keyword>
<dbReference type="GO" id="GO:0006084">
    <property type="term" value="P:acetyl-CoA metabolic process"/>
    <property type="evidence" value="ECO:0007669"/>
    <property type="project" value="InterPro"/>
</dbReference>
<evidence type="ECO:0000313" key="8">
    <source>
        <dbReference type="EMBL" id="GMT12238.1"/>
    </source>
</evidence>
<keyword evidence="5" id="KW-1207">Sterol metabolism</keyword>
<keyword evidence="5" id="KW-0752">Steroid biosynthesis</keyword>
<feature type="active site" description="Acyl-thioester intermediate" evidence="3">
    <location>
        <position position="122"/>
    </location>
</feature>
<keyword evidence="5" id="KW-0443">Lipid metabolism</keyword>
<dbReference type="PANTHER" id="PTHR43323:SF2">
    <property type="entry name" value="HYDROXYMETHYLGLUTARYL-COA SYNTHASE"/>
    <property type="match status" value="1"/>
</dbReference>
<feature type="domain" description="Hydroxymethylglutaryl-coenzyme A synthase C-terminal" evidence="7">
    <location>
        <begin position="181"/>
        <end position="463"/>
    </location>
</feature>
<dbReference type="EMBL" id="BTSY01000001">
    <property type="protein sequence ID" value="GMT12238.1"/>
    <property type="molecule type" value="Genomic_DNA"/>
</dbReference>
<dbReference type="InterPro" id="IPR016039">
    <property type="entry name" value="Thiolase-like"/>
</dbReference>
<feature type="active site" description="Proton donor/acceptor" evidence="3">
    <location>
        <position position="256"/>
    </location>
</feature>
<evidence type="ECO:0000313" key="9">
    <source>
        <dbReference type="Proteomes" id="UP001432322"/>
    </source>
</evidence>
<keyword evidence="9" id="KW-1185">Reference proteome</keyword>
<dbReference type="EC" id="2.3.3.10" evidence="5"/>
<comment type="catalytic activity">
    <reaction evidence="5">
        <text>acetoacetyl-CoA + acetyl-CoA + H2O = (3S)-3-hydroxy-3-methylglutaryl-CoA + CoA + H(+)</text>
        <dbReference type="Rhea" id="RHEA:10188"/>
        <dbReference type="ChEBI" id="CHEBI:15377"/>
        <dbReference type="ChEBI" id="CHEBI:15378"/>
        <dbReference type="ChEBI" id="CHEBI:43074"/>
        <dbReference type="ChEBI" id="CHEBI:57286"/>
        <dbReference type="ChEBI" id="CHEBI:57287"/>
        <dbReference type="ChEBI" id="CHEBI:57288"/>
        <dbReference type="EC" id="2.3.3.10"/>
    </reaction>
</comment>
<dbReference type="PANTHER" id="PTHR43323">
    <property type="entry name" value="3-HYDROXY-3-METHYLGLUTARYL COENZYME A SYNTHASE"/>
    <property type="match status" value="1"/>
</dbReference>
<evidence type="ECO:0000259" key="6">
    <source>
        <dbReference type="Pfam" id="PF01154"/>
    </source>
</evidence>
<accession>A0AAV5V1D4</accession>
<dbReference type="AlphaFoldDB" id="A0AAV5V1D4"/>
<evidence type="ECO:0000259" key="7">
    <source>
        <dbReference type="Pfam" id="PF08540"/>
    </source>
</evidence>
<comment type="function">
    <text evidence="5">Catalyzes the condensation of acetyl-CoA with acetoacetyl-CoA to form HMG-CoA.</text>
</comment>
<comment type="similarity">
    <text evidence="1 5">Belongs to the thiolase-like superfamily. HMG-CoA synthase family.</text>
</comment>
<evidence type="ECO:0000256" key="3">
    <source>
        <dbReference type="PIRSR" id="PIRSR610122-1"/>
    </source>
</evidence>
<evidence type="ECO:0000256" key="1">
    <source>
        <dbReference type="ARBA" id="ARBA00007061"/>
    </source>
</evidence>
<organism evidence="8 9">
    <name type="scientific">Pristionchus fissidentatus</name>
    <dbReference type="NCBI Taxonomy" id="1538716"/>
    <lineage>
        <taxon>Eukaryota</taxon>
        <taxon>Metazoa</taxon>
        <taxon>Ecdysozoa</taxon>
        <taxon>Nematoda</taxon>
        <taxon>Chromadorea</taxon>
        <taxon>Rhabditida</taxon>
        <taxon>Rhabditina</taxon>
        <taxon>Diplogasteromorpha</taxon>
        <taxon>Diplogasteroidea</taxon>
        <taxon>Neodiplogasteridae</taxon>
        <taxon>Pristionchus</taxon>
    </lineage>
</organism>
<dbReference type="InterPro" id="IPR013746">
    <property type="entry name" value="HMG_CoA_synt_C_dom"/>
</dbReference>
<reference evidence="8" key="1">
    <citation type="submission" date="2023-10" db="EMBL/GenBank/DDBJ databases">
        <title>Genome assembly of Pristionchus species.</title>
        <authorList>
            <person name="Yoshida K."/>
            <person name="Sommer R.J."/>
        </authorList>
    </citation>
    <scope>NUCLEOTIDE SEQUENCE</scope>
    <source>
        <strain evidence="8">RS5133</strain>
    </source>
</reference>
<feature type="domain" description="Hydroxymethylglutaryl-coenzyme A synthase N-terminal" evidence="6">
    <location>
        <begin position="9"/>
        <end position="180"/>
    </location>
</feature>
<sequence>MVFANGDVPDDFGVSGVSCYFPATFVSQAALEKAQGIAAGKYTIGLGQTEMAFCSDKEDSVSLALTVTQMLLDEYEIDPATVGYLGVASETLVDKSKSIKSALLPLFGHNTDISGVDVKHACYGGTQALFDGLGWLHRTYSIQHRLAIVVCTDIAVYADGPARCTGGAGAVALLLSPGAPLVFDNGVEAIDGHNAYDFFKPVGAHNCEYPIVAGKESVAAYLSSLSACYRLYKSKCKRYRGQDSVSLLDFDAACFHSPFTKLVRKAVATVVADDAREGGAVRGGEKMEEVVERLRSQEAPADASLLSAEALKASEPTWNELTSPNLEMNRRIGNLYTPSLYVQMIGYLARLEATREERQRRMLMYSYGSGSMASIFSFTLNETRQERLSRMMEVSRSIIGRLDERVERTPDEYATTMAQREAFYTRKVPSTPVSLTDAALYPLFPGSFHLSSIDDQYRRHYARV</sequence>
<keyword evidence="5" id="KW-0753">Steroid metabolism</keyword>
<proteinExistence type="inferred from homology"/>
<comment type="caution">
    <text evidence="8">The sequence shown here is derived from an EMBL/GenBank/DDBJ whole genome shotgun (WGS) entry which is preliminary data.</text>
</comment>
<dbReference type="CDD" id="cd00827">
    <property type="entry name" value="init_cond_enzymes"/>
    <property type="match status" value="1"/>
</dbReference>
<dbReference type="Proteomes" id="UP001432322">
    <property type="component" value="Unassembled WGS sequence"/>
</dbReference>
<dbReference type="GO" id="GO:0016126">
    <property type="term" value="P:sterol biosynthetic process"/>
    <property type="evidence" value="ECO:0007669"/>
    <property type="project" value="UniProtKB-KW"/>
</dbReference>
<dbReference type="Pfam" id="PF08540">
    <property type="entry name" value="HMG_CoA_synt_C"/>
    <property type="match status" value="1"/>
</dbReference>
<dbReference type="NCBIfam" id="TIGR01833">
    <property type="entry name" value="HMG-CoA-S_euk"/>
    <property type="match status" value="1"/>
</dbReference>
<dbReference type="SUPFAM" id="SSF53901">
    <property type="entry name" value="Thiolase-like"/>
    <property type="match status" value="2"/>
</dbReference>
<name>A0AAV5V1D4_9BILA</name>
<evidence type="ECO:0000256" key="2">
    <source>
        <dbReference type="ARBA" id="ARBA00022679"/>
    </source>
</evidence>
<dbReference type="Gene3D" id="3.40.47.10">
    <property type="match status" value="1"/>
</dbReference>
<protein>
    <recommendedName>
        <fullName evidence="5">Hydroxymethylglutaryl-CoA synthase</fullName>
        <shortName evidence="5">HMG-CoA synthase</shortName>
        <ecNumber evidence="5">2.3.3.10</ecNumber>
    </recommendedName>
    <alternativeName>
        <fullName evidence="5">3-hydroxy-3-methylglutaryl coenzyme A synthase</fullName>
    </alternativeName>
</protein>
<feature type="binding site" evidence="4">
    <location>
        <position position="261"/>
    </location>
    <ligand>
        <name>CoA</name>
        <dbReference type="ChEBI" id="CHEBI:57287"/>
    </ligand>
</feature>
<evidence type="ECO:0000256" key="4">
    <source>
        <dbReference type="PIRSR" id="PIRSR610122-2"/>
    </source>
</evidence>
<feature type="active site" description="Proton donor/acceptor" evidence="3">
    <location>
        <position position="90"/>
    </location>
</feature>
<keyword evidence="5" id="KW-0756">Sterol biosynthesis</keyword>
<dbReference type="Pfam" id="PF01154">
    <property type="entry name" value="HMG_CoA_synt_N"/>
    <property type="match status" value="1"/>
</dbReference>
<dbReference type="GO" id="GO:0004421">
    <property type="term" value="F:hydroxymethylglutaryl-CoA synthase activity"/>
    <property type="evidence" value="ECO:0007669"/>
    <property type="project" value="UniProtKB-EC"/>
</dbReference>
<gene>
    <name evidence="8" type="ORF">PFISCL1PPCAC_3535</name>
</gene>
<dbReference type="InterPro" id="IPR010122">
    <property type="entry name" value="HMG_CoA_synthase_euk"/>
</dbReference>
<feature type="binding site" evidence="4">
    <location>
        <position position="217"/>
    </location>
    <ligand>
        <name>CoA</name>
        <dbReference type="ChEBI" id="CHEBI:57287"/>
    </ligand>
</feature>
<dbReference type="InterPro" id="IPR013528">
    <property type="entry name" value="HMG_CoA_synth_N"/>
</dbReference>
<feature type="binding site" evidence="4">
    <location>
        <position position="265"/>
    </location>
    <ligand>
        <name>CoA</name>
        <dbReference type="ChEBI" id="CHEBI:57287"/>
    </ligand>
</feature>